<dbReference type="Gene3D" id="3.30.1360.60">
    <property type="entry name" value="Glucose permease domain IIB"/>
    <property type="match status" value="1"/>
</dbReference>
<feature type="domain" description="PTS EIIC type-1" evidence="14">
    <location>
        <begin position="3"/>
        <end position="414"/>
    </location>
</feature>
<reference evidence="15 16" key="1">
    <citation type="submission" date="2010-08" db="EMBL/GenBank/DDBJ databases">
        <authorList>
            <person name="Durkin A.S."/>
            <person name="Madupu R."/>
            <person name="Torralba M."/>
            <person name="Gillis M."/>
            <person name="Methe B."/>
            <person name="Sutton G."/>
            <person name="Nelson K.E."/>
        </authorList>
    </citation>
    <scope>NUCLEOTIDE SEQUENCE [LARGE SCALE GENOMIC DNA]</scope>
    <source>
        <strain evidence="15 16">PB189-T1-4</strain>
    </source>
</reference>
<keyword evidence="5" id="KW-0808">Transferase</keyword>
<organism evidence="15 16">
    <name type="scientific">Fannyhessea vaginae PB189-T1-4</name>
    <dbReference type="NCBI Taxonomy" id="866774"/>
    <lineage>
        <taxon>Bacteria</taxon>
        <taxon>Bacillati</taxon>
        <taxon>Actinomycetota</taxon>
        <taxon>Coriobacteriia</taxon>
        <taxon>Coriobacteriales</taxon>
        <taxon>Atopobiaceae</taxon>
        <taxon>Fannyhessea</taxon>
    </lineage>
</organism>
<dbReference type="SUPFAM" id="SSF55604">
    <property type="entry name" value="Glucose permease domain IIB"/>
    <property type="match status" value="1"/>
</dbReference>
<feature type="transmembrane region" description="Helical" evidence="12">
    <location>
        <begin position="233"/>
        <end position="253"/>
    </location>
</feature>
<dbReference type="InterPro" id="IPR001996">
    <property type="entry name" value="PTS_IIB_1"/>
</dbReference>
<accession>A0ABP2J423</accession>
<dbReference type="PANTHER" id="PTHR30009:SF24">
    <property type="entry name" value="PTS SYSTEM, IIBC COMPONENT"/>
    <property type="match status" value="1"/>
</dbReference>
<evidence type="ECO:0000256" key="12">
    <source>
        <dbReference type="SAM" id="Phobius"/>
    </source>
</evidence>
<dbReference type="Proteomes" id="UP000004431">
    <property type="component" value="Unassembled WGS sequence"/>
</dbReference>
<evidence type="ECO:0000256" key="7">
    <source>
        <dbReference type="ARBA" id="ARBA00022692"/>
    </source>
</evidence>
<dbReference type="Pfam" id="PF00367">
    <property type="entry name" value="PTS_EIIB"/>
    <property type="match status" value="1"/>
</dbReference>
<dbReference type="RefSeq" id="WP_006304536.1">
    <property type="nucleotide sequence ID" value="NZ_AEDQ01000029.1"/>
</dbReference>
<feature type="active site" description="Phosphocysteine intermediate; for EIIB activity" evidence="11">
    <location>
        <position position="463"/>
    </location>
</feature>
<feature type="transmembrane region" description="Helical" evidence="12">
    <location>
        <begin position="84"/>
        <end position="103"/>
    </location>
</feature>
<feature type="transmembrane region" description="Helical" evidence="12">
    <location>
        <begin position="169"/>
        <end position="189"/>
    </location>
</feature>
<dbReference type="CDD" id="cd00212">
    <property type="entry name" value="PTS_IIB_glc"/>
    <property type="match status" value="1"/>
</dbReference>
<dbReference type="InterPro" id="IPR018113">
    <property type="entry name" value="PTrfase_EIIB_Cys"/>
</dbReference>
<keyword evidence="2" id="KW-0813">Transport</keyword>
<dbReference type="InterPro" id="IPR013013">
    <property type="entry name" value="PTS_EIIC_1"/>
</dbReference>
<evidence type="ECO:0000313" key="16">
    <source>
        <dbReference type="Proteomes" id="UP000004431"/>
    </source>
</evidence>
<evidence type="ECO:0000256" key="3">
    <source>
        <dbReference type="ARBA" id="ARBA00022475"/>
    </source>
</evidence>
<feature type="domain" description="PTS EIIB type-1" evidence="13">
    <location>
        <begin position="441"/>
        <end position="519"/>
    </location>
</feature>
<keyword evidence="8" id="KW-0418">Kinase</keyword>
<keyword evidence="9 12" id="KW-1133">Transmembrane helix</keyword>
<name>A0ABP2J423_9ACTN</name>
<feature type="transmembrane region" description="Helical" evidence="12">
    <location>
        <begin position="123"/>
        <end position="148"/>
    </location>
</feature>
<dbReference type="EMBL" id="AEDQ01000029">
    <property type="protein sequence ID" value="EFL43873.1"/>
    <property type="molecule type" value="Genomic_DNA"/>
</dbReference>
<evidence type="ECO:0000256" key="1">
    <source>
        <dbReference type="ARBA" id="ARBA00004651"/>
    </source>
</evidence>
<evidence type="ECO:0000313" key="15">
    <source>
        <dbReference type="EMBL" id="EFL43873.1"/>
    </source>
</evidence>
<dbReference type="PROSITE" id="PS01035">
    <property type="entry name" value="PTS_EIIB_TYPE_1_CYS"/>
    <property type="match status" value="1"/>
</dbReference>
<keyword evidence="6" id="KW-0598">Phosphotransferase system</keyword>
<evidence type="ECO:0000256" key="4">
    <source>
        <dbReference type="ARBA" id="ARBA00022597"/>
    </source>
</evidence>
<evidence type="ECO:0000256" key="2">
    <source>
        <dbReference type="ARBA" id="ARBA00022448"/>
    </source>
</evidence>
<evidence type="ECO:0000259" key="13">
    <source>
        <dbReference type="PROSITE" id="PS51098"/>
    </source>
</evidence>
<dbReference type="PANTHER" id="PTHR30009">
    <property type="entry name" value="CYTOCHROME C-TYPE SYNTHESIS PROTEIN AND PTS TRANSMEMBRANE COMPONENT"/>
    <property type="match status" value="1"/>
</dbReference>
<evidence type="ECO:0000256" key="8">
    <source>
        <dbReference type="ARBA" id="ARBA00022777"/>
    </source>
</evidence>
<keyword evidence="7 12" id="KW-0812">Transmembrane</keyword>
<keyword evidence="16" id="KW-1185">Reference proteome</keyword>
<dbReference type="NCBIfam" id="TIGR00826">
    <property type="entry name" value="EIIB_glc"/>
    <property type="match status" value="1"/>
</dbReference>
<evidence type="ECO:0000256" key="10">
    <source>
        <dbReference type="ARBA" id="ARBA00023136"/>
    </source>
</evidence>
<dbReference type="PROSITE" id="PS51098">
    <property type="entry name" value="PTS_EIIB_TYPE_1"/>
    <property type="match status" value="1"/>
</dbReference>
<evidence type="ECO:0000256" key="5">
    <source>
        <dbReference type="ARBA" id="ARBA00022679"/>
    </source>
</evidence>
<keyword evidence="10 12" id="KW-0472">Membrane</keyword>
<evidence type="ECO:0000259" key="14">
    <source>
        <dbReference type="PROSITE" id="PS51103"/>
    </source>
</evidence>
<evidence type="ECO:0000256" key="11">
    <source>
        <dbReference type="PROSITE-ProRule" id="PRU00421"/>
    </source>
</evidence>
<dbReference type="InterPro" id="IPR036878">
    <property type="entry name" value="Glu_permease_IIB"/>
</dbReference>
<gene>
    <name evidence="15" type="ORF">HMPREF9248_0593</name>
</gene>
<protein>
    <submittedName>
        <fullName evidence="15">Phosphotransferase system, EIIC</fullName>
    </submittedName>
</protein>
<feature type="transmembrane region" description="Helical" evidence="12">
    <location>
        <begin position="60"/>
        <end position="77"/>
    </location>
</feature>
<comment type="caution">
    <text evidence="15">The sequence shown here is derived from an EMBL/GenBank/DDBJ whole genome shotgun (WGS) entry which is preliminary data.</text>
</comment>
<proteinExistence type="predicted"/>
<feature type="transmembrane region" description="Helical" evidence="12">
    <location>
        <begin position="327"/>
        <end position="351"/>
    </location>
</feature>
<feature type="transmembrane region" description="Helical" evidence="12">
    <location>
        <begin position="305"/>
        <end position="321"/>
    </location>
</feature>
<evidence type="ECO:0000256" key="9">
    <source>
        <dbReference type="ARBA" id="ARBA00022989"/>
    </source>
</evidence>
<feature type="transmembrane region" description="Helical" evidence="12">
    <location>
        <begin position="20"/>
        <end position="40"/>
    </location>
</feature>
<dbReference type="InterPro" id="IPR003352">
    <property type="entry name" value="PTS_EIIC"/>
</dbReference>
<evidence type="ECO:0000256" key="6">
    <source>
        <dbReference type="ARBA" id="ARBA00022683"/>
    </source>
</evidence>
<feature type="transmembrane region" description="Helical" evidence="12">
    <location>
        <begin position="273"/>
        <end position="293"/>
    </location>
</feature>
<sequence length="519" mass="57080">MKDKLYAGMQTFSRSIIKPVMFMAVAGIVIAISAVLRLDFMPLFLSDIGKFFFRMLTNGMLGNLSLIFCVGIAAAMAKEKISDAAILAVSVFIIFLYANNFWLQQNGMLAEAGKFGLAGTGQAMVLGVQVTDMGVFLGIILGCITGYVHNKLYKVKFPKYLSPYEGTKFAFLVLIAIVAILAILVTYIWPPVDYAIEQTVIWMAKEGPIGYFMYGFLNRLLLPFGLHHFLWMPLYYTALGGTAEIAGTTYYGGMNIWFAEIGNIANITTLHPSIGYLMNFGYTALPAGIALALIHTADKNKRKEVTGTLIPAVVASFLAGITEPIEFIFLFTSPILWLVHAVIYGFGLWLASIVGLQTFVGNLVETILYSLAVPVEMGRQWLIPILFVVLTAIEYFAFKFLIVTLHLHTLGRSEACLDGSSDDVATADELSTVVNDGDAVYKKFDVLLEGLGGKDNIESINNCITRLRIGVKDDSLVKKELLDKYPANGNIVKPKHIQVIIGLGVEDVKDAFKDYLKKL</sequence>
<dbReference type="InterPro" id="IPR050429">
    <property type="entry name" value="PTS_Glucose_EIICBA"/>
</dbReference>
<keyword evidence="3" id="KW-1003">Cell membrane</keyword>
<keyword evidence="4" id="KW-0762">Sugar transport</keyword>
<feature type="transmembrane region" description="Helical" evidence="12">
    <location>
        <begin position="381"/>
        <end position="402"/>
    </location>
</feature>
<comment type="subcellular location">
    <subcellularLocation>
        <location evidence="1">Cell membrane</location>
        <topology evidence="1">Multi-pass membrane protein</topology>
    </subcellularLocation>
</comment>
<dbReference type="Pfam" id="PF02378">
    <property type="entry name" value="PTS_EIIC"/>
    <property type="match status" value="1"/>
</dbReference>
<dbReference type="PROSITE" id="PS51103">
    <property type="entry name" value="PTS_EIIC_TYPE_1"/>
    <property type="match status" value="1"/>
</dbReference>